<dbReference type="Pfam" id="PF13041">
    <property type="entry name" value="PPR_2"/>
    <property type="match status" value="1"/>
</dbReference>
<dbReference type="InterPro" id="IPR002885">
    <property type="entry name" value="PPR_rpt"/>
</dbReference>
<accession>A0A813I8Y8</accession>
<dbReference type="PANTHER" id="PTHR46862">
    <property type="entry name" value="OS07G0661900 PROTEIN"/>
    <property type="match status" value="1"/>
</dbReference>
<dbReference type="PROSITE" id="PS51375">
    <property type="entry name" value="PPR"/>
    <property type="match status" value="3"/>
</dbReference>
<dbReference type="Pfam" id="PF01535">
    <property type="entry name" value="PPR"/>
    <property type="match status" value="2"/>
</dbReference>
<dbReference type="NCBIfam" id="TIGR00756">
    <property type="entry name" value="PPR"/>
    <property type="match status" value="3"/>
</dbReference>
<sequence length="301" mass="33087">MNAYAQKGDEKGADDAYKRMLAANIKPIWTTFTTMMNAFGSKGNIRSAEAWFHRMSATPGIDVDIVSYSCMISACANARKPSKAKEWYDKIQAAGLIPDISACCAVMKSYCIVGDVTAADEWLEYVAAQGLPIDDVMYGTAIRSCAESGNISKAEGYLARMDEAGIAASYFTYAQLVNVAAHAGLVAKAQQYAERVREIADMSVIVYNALLRACRYARPMDKASAEYFFTEMVYAGIEPDITTLDELKRALGKNEAEELCRKLDVDPLAFANRMPTDVRSDFLELRSSAKDRLKANRGGSR</sequence>
<dbReference type="Pfam" id="PF13812">
    <property type="entry name" value="PPR_3"/>
    <property type="match status" value="1"/>
</dbReference>
<evidence type="ECO:0000256" key="1">
    <source>
        <dbReference type="PROSITE-ProRule" id="PRU00708"/>
    </source>
</evidence>
<dbReference type="Proteomes" id="UP000626109">
    <property type="component" value="Unassembled WGS sequence"/>
</dbReference>
<reference evidence="2" key="1">
    <citation type="submission" date="2021-02" db="EMBL/GenBank/DDBJ databases">
        <authorList>
            <person name="Dougan E. K."/>
            <person name="Rhodes N."/>
            <person name="Thang M."/>
            <person name="Chan C."/>
        </authorList>
    </citation>
    <scope>NUCLEOTIDE SEQUENCE</scope>
</reference>
<evidence type="ECO:0008006" key="4">
    <source>
        <dbReference type="Google" id="ProtNLM"/>
    </source>
</evidence>
<comment type="caution">
    <text evidence="2">The sequence shown here is derived from an EMBL/GenBank/DDBJ whole genome shotgun (WGS) entry which is preliminary data.</text>
</comment>
<protein>
    <recommendedName>
        <fullName evidence="4">Pentacotripeptide-repeat region of PRORP domain-containing protein</fullName>
    </recommendedName>
</protein>
<feature type="repeat" description="PPR" evidence="1">
    <location>
        <begin position="64"/>
        <end position="98"/>
    </location>
</feature>
<dbReference type="PANTHER" id="PTHR46862:SF5">
    <property type="entry name" value="OS02G0170000 PROTEIN"/>
    <property type="match status" value="1"/>
</dbReference>
<organism evidence="2 3">
    <name type="scientific">Polarella glacialis</name>
    <name type="common">Dinoflagellate</name>
    <dbReference type="NCBI Taxonomy" id="89957"/>
    <lineage>
        <taxon>Eukaryota</taxon>
        <taxon>Sar</taxon>
        <taxon>Alveolata</taxon>
        <taxon>Dinophyceae</taxon>
        <taxon>Suessiales</taxon>
        <taxon>Suessiaceae</taxon>
        <taxon>Polarella</taxon>
    </lineage>
</organism>
<feature type="repeat" description="PPR" evidence="1">
    <location>
        <begin position="134"/>
        <end position="168"/>
    </location>
</feature>
<dbReference type="SUPFAM" id="SSF81901">
    <property type="entry name" value="HCP-like"/>
    <property type="match status" value="1"/>
</dbReference>
<dbReference type="EMBL" id="CAJNNW010005109">
    <property type="protein sequence ID" value="CAE8647091.1"/>
    <property type="molecule type" value="Genomic_DNA"/>
</dbReference>
<gene>
    <name evidence="2" type="ORF">PGLA2088_LOCUS5381</name>
</gene>
<proteinExistence type="predicted"/>
<evidence type="ECO:0000313" key="3">
    <source>
        <dbReference type="Proteomes" id="UP000626109"/>
    </source>
</evidence>
<dbReference type="InterPro" id="IPR011990">
    <property type="entry name" value="TPR-like_helical_dom_sf"/>
</dbReference>
<name>A0A813I8Y8_POLGL</name>
<feature type="repeat" description="PPR" evidence="1">
    <location>
        <begin position="203"/>
        <end position="239"/>
    </location>
</feature>
<dbReference type="Gene3D" id="1.25.40.10">
    <property type="entry name" value="Tetratricopeptide repeat domain"/>
    <property type="match status" value="3"/>
</dbReference>
<dbReference type="AlphaFoldDB" id="A0A813I8Y8"/>
<evidence type="ECO:0000313" key="2">
    <source>
        <dbReference type="EMBL" id="CAE8647091.1"/>
    </source>
</evidence>